<reference evidence="4" key="1">
    <citation type="submission" date="2025-08" db="UniProtKB">
        <authorList>
            <consortium name="RefSeq"/>
        </authorList>
    </citation>
    <scope>IDENTIFICATION</scope>
    <source>
        <tissue evidence="4">Whole body</tissue>
    </source>
</reference>
<feature type="chain" id="PRO_5042590393" evidence="2">
    <location>
        <begin position="24"/>
        <end position="166"/>
    </location>
</feature>
<feature type="signal peptide" evidence="2">
    <location>
        <begin position="1"/>
        <end position="23"/>
    </location>
</feature>
<evidence type="ECO:0000256" key="1">
    <source>
        <dbReference type="SAM" id="Phobius"/>
    </source>
</evidence>
<dbReference type="AlphaFoldDB" id="A0AAJ7J4N4"/>
<sequence>MNGVGTIFRCLCFATVLVNIVHAGDSNDTLRIDVSKSVALYIGNDEASVKLKLSSLVTGHESEERGMGRLRFQNMSDLMKRFGMAMMMAPMFMQLMLLPSALASIKLSLLRSIFVGKLAIAVLLFNLLKNSQKSEVVLVHKPEYHYNHYYDTYHEPEDDDEGWVGR</sequence>
<name>A0AAJ7J4N4_9HYME</name>
<dbReference type="GeneID" id="108627586"/>
<dbReference type="RefSeq" id="XP_017884384.1">
    <property type="nucleotide sequence ID" value="XM_018028895.2"/>
</dbReference>
<protein>
    <submittedName>
        <fullName evidence="4">Uncharacterized protein LOC108627586</fullName>
    </submittedName>
</protein>
<keyword evidence="2" id="KW-0732">Signal</keyword>
<keyword evidence="1" id="KW-0472">Membrane</keyword>
<evidence type="ECO:0000313" key="3">
    <source>
        <dbReference type="Proteomes" id="UP000694925"/>
    </source>
</evidence>
<dbReference type="KEGG" id="ccal:108627586"/>
<keyword evidence="3" id="KW-1185">Reference proteome</keyword>
<evidence type="ECO:0000256" key="2">
    <source>
        <dbReference type="SAM" id="SignalP"/>
    </source>
</evidence>
<gene>
    <name evidence="4" type="primary">LOC108627586</name>
</gene>
<evidence type="ECO:0000313" key="4">
    <source>
        <dbReference type="RefSeq" id="XP_017884384.1"/>
    </source>
</evidence>
<keyword evidence="1" id="KW-1133">Transmembrane helix</keyword>
<accession>A0AAJ7J4N4</accession>
<feature type="transmembrane region" description="Helical" evidence="1">
    <location>
        <begin position="109"/>
        <end position="128"/>
    </location>
</feature>
<feature type="transmembrane region" description="Helical" evidence="1">
    <location>
        <begin position="82"/>
        <end position="102"/>
    </location>
</feature>
<dbReference type="Proteomes" id="UP000694925">
    <property type="component" value="Unplaced"/>
</dbReference>
<proteinExistence type="predicted"/>
<keyword evidence="1" id="KW-0812">Transmembrane</keyword>
<organism evidence="3 4">
    <name type="scientific">Ceratina calcarata</name>
    <dbReference type="NCBI Taxonomy" id="156304"/>
    <lineage>
        <taxon>Eukaryota</taxon>
        <taxon>Metazoa</taxon>
        <taxon>Ecdysozoa</taxon>
        <taxon>Arthropoda</taxon>
        <taxon>Hexapoda</taxon>
        <taxon>Insecta</taxon>
        <taxon>Pterygota</taxon>
        <taxon>Neoptera</taxon>
        <taxon>Endopterygota</taxon>
        <taxon>Hymenoptera</taxon>
        <taxon>Apocrita</taxon>
        <taxon>Aculeata</taxon>
        <taxon>Apoidea</taxon>
        <taxon>Anthophila</taxon>
        <taxon>Apidae</taxon>
        <taxon>Ceratina</taxon>
        <taxon>Zadontomerus</taxon>
    </lineage>
</organism>